<dbReference type="InterPro" id="IPR000674">
    <property type="entry name" value="Ald_Oxase/Xan_DH_a/b"/>
</dbReference>
<dbReference type="RefSeq" id="WP_407866754.1">
    <property type="nucleotide sequence ID" value="NZ_BAAFZP010000002.1"/>
</dbReference>
<gene>
    <name evidence="2" type="ORF">PPNSA23_42770</name>
</gene>
<dbReference type="PANTHER" id="PTHR47495">
    <property type="entry name" value="ALDEHYDE DEHYDROGENASE"/>
    <property type="match status" value="1"/>
</dbReference>
<feature type="domain" description="Aldehyde oxidase/xanthine dehydrogenase a/b hammerhead" evidence="1">
    <location>
        <begin position="222"/>
        <end position="300"/>
    </location>
</feature>
<dbReference type="Gene3D" id="3.90.1170.50">
    <property type="entry name" value="Aldehyde oxidase/xanthine dehydrogenase, a/b hammerhead"/>
    <property type="match status" value="1"/>
</dbReference>
<dbReference type="PANTHER" id="PTHR47495:SF2">
    <property type="entry name" value="ALDEHYDE DEHYDROGENASE"/>
    <property type="match status" value="1"/>
</dbReference>
<dbReference type="InterPro" id="IPR012368">
    <property type="entry name" value="OxRdtase_Mopterin-bd_su_IorB"/>
</dbReference>
<proteinExistence type="predicted"/>
<dbReference type="InterPro" id="IPR008274">
    <property type="entry name" value="AldOxase/xan_DH_MoCoBD1"/>
</dbReference>
<comment type="caution">
    <text evidence="2">The sequence shown here is derived from an EMBL/GenBank/DDBJ whole genome shotgun (WGS) entry which is preliminary data.</text>
</comment>
<evidence type="ECO:0000259" key="1">
    <source>
        <dbReference type="SMART" id="SM01008"/>
    </source>
</evidence>
<protein>
    <submittedName>
        <fullName evidence="2">Xanthine dehydrogenase family protein molybdopterin-binding subunit</fullName>
    </submittedName>
</protein>
<dbReference type="EMBL" id="BAAFZP010000002">
    <property type="protein sequence ID" value="GAB1584334.1"/>
    <property type="molecule type" value="Genomic_DNA"/>
</dbReference>
<sequence>MPIRTVALHSRALSRRSFLIMAGSFGVAVALGGLPREASGAAVASAAGGNYRPNAWVTIAADGTVTIMSPASEMGQGIMTTLPLLIAEEMDADWDRIRIVQAPSDAATYGNPGFYGIQLTGGSESTRGYYDLLRLTGAQTRKIILASAAGILDVPVSELATEPGRVLHGPSGRSLGYGEVAAAGEFPDPLPQATEADLKSRDRWRYIGRRDIPRVDVPSKVDGTATYGIDVQLPGLLYGAVLRAPVQGERPETIDDAQARAVPGVTHIVPLPYGVGIIGETVEATHRAKDLLHVTWSTSSRVRNYTSGQLLEHYRDVARDLSQPGVNAFSEGDAETAIAAAATVIEADYMSDLVYHATMEPMNATARVTGDTVEIWAPTQGPTGTQRFAAEVAGTTPEKVKVNTMLLGGGFGRKAEADFIVDAVSLAKEVEGRPVKVIWSREDDVRHDKFRPLEAQHIQVGLDAQGNIVGWRHRIVADSIFARTMPDLFASQGGHDDVVTEGAHFNYAVPAHRIDYIRQDNGLDIGFWFAVGVGYTRFGIECVIDEIAASRGTDPLQLRLELLKDQPRARNVIETVARMADWSRPRDGRALGVAYSDAFGSHCAQIAEISLDRQTGAIRVHKVWCAVDPGVAIQPRHIEGMMIVGITNGTSHALFEQINIVDGEVQEGNFDTYRVIRMSEAPEIEVAVVPTSGSPVGGMGQAGLPPVGPAIANAVARLTGGVRLRHYPFLPERVLAALNA</sequence>
<dbReference type="InterPro" id="IPR037165">
    <property type="entry name" value="AldOxase/xan_DH_Mopterin-bd_sf"/>
</dbReference>
<dbReference type="InterPro" id="IPR052516">
    <property type="entry name" value="N-heterocyclic_Hydroxylase"/>
</dbReference>
<dbReference type="SUPFAM" id="SSF56003">
    <property type="entry name" value="Molybdenum cofactor-binding domain"/>
    <property type="match status" value="2"/>
</dbReference>
<accession>A0ABQ0H5X9</accession>
<reference evidence="2 3" key="1">
    <citation type="submission" date="2024-10" db="EMBL/GenBank/DDBJ databases">
        <title>Isolation, draft genome sequencing and identification of Phyllobacterium sp. NSA23, isolated from leaf soil.</title>
        <authorList>
            <person name="Akita H."/>
        </authorList>
    </citation>
    <scope>NUCLEOTIDE SEQUENCE [LARGE SCALE GENOMIC DNA]</scope>
    <source>
        <strain evidence="2 3">NSA23</strain>
    </source>
</reference>
<dbReference type="PIRSF" id="PIRSF036389">
    <property type="entry name" value="IOR_B"/>
    <property type="match status" value="1"/>
</dbReference>
<keyword evidence="3" id="KW-1185">Reference proteome</keyword>
<dbReference type="Gene3D" id="3.30.365.10">
    <property type="entry name" value="Aldehyde oxidase/xanthine dehydrogenase, molybdopterin binding domain"/>
    <property type="match status" value="4"/>
</dbReference>
<dbReference type="SMART" id="SM01008">
    <property type="entry name" value="Ald_Xan_dh_C"/>
    <property type="match status" value="1"/>
</dbReference>
<evidence type="ECO:0000313" key="3">
    <source>
        <dbReference type="Proteomes" id="UP001628091"/>
    </source>
</evidence>
<dbReference type="Pfam" id="PF02738">
    <property type="entry name" value="MoCoBD_1"/>
    <property type="match status" value="1"/>
</dbReference>
<dbReference type="PROSITE" id="PS51318">
    <property type="entry name" value="TAT"/>
    <property type="match status" value="1"/>
</dbReference>
<evidence type="ECO:0000313" key="2">
    <source>
        <dbReference type="EMBL" id="GAB1584334.1"/>
    </source>
</evidence>
<dbReference type="Proteomes" id="UP001628091">
    <property type="component" value="Unassembled WGS sequence"/>
</dbReference>
<name>A0ABQ0H5X9_9HYPH</name>
<dbReference type="InterPro" id="IPR006311">
    <property type="entry name" value="TAT_signal"/>
</dbReference>
<dbReference type="Pfam" id="PF20256">
    <property type="entry name" value="MoCoBD_2"/>
    <property type="match status" value="2"/>
</dbReference>
<organism evidence="2 3">
    <name type="scientific">Phyllobacterium phragmitis</name>
    <dbReference type="NCBI Taxonomy" id="2670329"/>
    <lineage>
        <taxon>Bacteria</taxon>
        <taxon>Pseudomonadati</taxon>
        <taxon>Pseudomonadota</taxon>
        <taxon>Alphaproteobacteria</taxon>
        <taxon>Hyphomicrobiales</taxon>
        <taxon>Phyllobacteriaceae</taxon>
        <taxon>Phyllobacterium</taxon>
    </lineage>
</organism>
<dbReference type="InterPro" id="IPR046867">
    <property type="entry name" value="AldOxase/xan_DH_MoCoBD2"/>
</dbReference>